<evidence type="ECO:0008006" key="3">
    <source>
        <dbReference type="Google" id="ProtNLM"/>
    </source>
</evidence>
<evidence type="ECO:0000313" key="1">
    <source>
        <dbReference type="EMBL" id="MEV4286350.1"/>
    </source>
</evidence>
<dbReference type="RefSeq" id="WP_364448344.1">
    <property type="nucleotide sequence ID" value="NZ_JBFARM010000003.1"/>
</dbReference>
<comment type="caution">
    <text evidence="1">The sequence shown here is derived from an EMBL/GenBank/DDBJ whole genome shotgun (WGS) entry which is preliminary data.</text>
</comment>
<dbReference type="Proteomes" id="UP001552427">
    <property type="component" value="Unassembled WGS sequence"/>
</dbReference>
<organism evidence="1 2">
    <name type="scientific">Nonomuraea bangladeshensis</name>
    <dbReference type="NCBI Taxonomy" id="404385"/>
    <lineage>
        <taxon>Bacteria</taxon>
        <taxon>Bacillati</taxon>
        <taxon>Actinomycetota</taxon>
        <taxon>Actinomycetes</taxon>
        <taxon>Streptosporangiales</taxon>
        <taxon>Streptosporangiaceae</taxon>
        <taxon>Nonomuraea</taxon>
    </lineage>
</organism>
<name>A0ABV3H1E2_9ACTN</name>
<dbReference type="EMBL" id="JBFARM010000003">
    <property type="protein sequence ID" value="MEV4286350.1"/>
    <property type="molecule type" value="Genomic_DNA"/>
</dbReference>
<sequence>MSGIESLREEEAVRVLQHLLTAFDEEEEPATTPQEVRDRLERDRAYVRDLAAALEVQPGAQPPSARELLAELAELPDVAPEVERAIEQVRRRSTLPVDAETLAAIVGVAAAVAIIRPRVEFRKQEKKDEKDLKVVVDVRGMANLGRVLQMLLDLLGK</sequence>
<accession>A0ABV3H1E2</accession>
<evidence type="ECO:0000313" key="2">
    <source>
        <dbReference type="Proteomes" id="UP001552427"/>
    </source>
</evidence>
<reference evidence="1 2" key="1">
    <citation type="submission" date="2024-06" db="EMBL/GenBank/DDBJ databases">
        <title>The Natural Products Discovery Center: Release of the First 8490 Sequenced Strains for Exploring Actinobacteria Biosynthetic Diversity.</title>
        <authorList>
            <person name="Kalkreuter E."/>
            <person name="Kautsar S.A."/>
            <person name="Yang D."/>
            <person name="Bader C.D."/>
            <person name="Teijaro C.N."/>
            <person name="Fluegel L."/>
            <person name="Davis C.M."/>
            <person name="Simpson J.R."/>
            <person name="Lauterbach L."/>
            <person name="Steele A.D."/>
            <person name="Gui C."/>
            <person name="Meng S."/>
            <person name="Li G."/>
            <person name="Viehrig K."/>
            <person name="Ye F."/>
            <person name="Su P."/>
            <person name="Kiefer A.F."/>
            <person name="Nichols A."/>
            <person name="Cepeda A.J."/>
            <person name="Yan W."/>
            <person name="Fan B."/>
            <person name="Jiang Y."/>
            <person name="Adhikari A."/>
            <person name="Zheng C.-J."/>
            <person name="Schuster L."/>
            <person name="Cowan T.M."/>
            <person name="Smanski M.J."/>
            <person name="Chevrette M.G."/>
            <person name="De Carvalho L.P.S."/>
            <person name="Shen B."/>
        </authorList>
    </citation>
    <scope>NUCLEOTIDE SEQUENCE [LARGE SCALE GENOMIC DNA]</scope>
    <source>
        <strain evidence="1 2">NPDC049574</strain>
    </source>
</reference>
<keyword evidence="2" id="KW-1185">Reference proteome</keyword>
<proteinExistence type="predicted"/>
<gene>
    <name evidence="1" type="ORF">AB0K40_12685</name>
</gene>
<protein>
    <recommendedName>
        <fullName evidence="3">DUF2267 domain-containing protein</fullName>
    </recommendedName>
</protein>